<feature type="repeat" description="NHL" evidence="2">
    <location>
        <begin position="1095"/>
        <end position="1131"/>
    </location>
</feature>
<evidence type="ECO:0000256" key="2">
    <source>
        <dbReference type="PROSITE-ProRule" id="PRU00504"/>
    </source>
</evidence>
<dbReference type="PROSITE" id="PS51125">
    <property type="entry name" value="NHL"/>
    <property type="match status" value="4"/>
</dbReference>
<feature type="repeat" description="NHL" evidence="2">
    <location>
        <begin position="996"/>
        <end position="1035"/>
    </location>
</feature>
<reference evidence="3" key="1">
    <citation type="submission" date="2021-02" db="EMBL/GenBank/DDBJ databases">
        <authorList>
            <person name="Nowell W R."/>
        </authorList>
    </citation>
    <scope>NUCLEOTIDE SEQUENCE</scope>
</reference>
<sequence length="1370" mass="145121">YYPVAVIVDVNQYMYITDQFNNRILRWLVGSCVGQCIAACASTAAGQGANQVYYSVRVVFDGVGSLYVSDSANNRVQQFMILNNSTQTTGIAQTVTSPITSTPSIISTTLSPQSQLVLSPSASWLLNATTVAGSSAGTSGSTSSLLNTNLGIQIVNNNTLYIADQNNHRIVVIQPNSTTAAAIIGSGPGSGPTQLNYPKDVFVTSQGIYVLDSSNYRILKFWTNGTNATIVVGITGTAGGALSNTTIGVSYQMFVDSSSNIYVLDYTNHKVLLFPPNSTSGTTGVMIAGTGSAGSAPNMLYNPRGMFVDSASAMYIADTYNNRIQYWVNGACYGSTVAGTGTLGSSLSQLYYPVAVIVDVNQYMYITDQFNNRILRWLVGSCVGQCIAACASTAAGQGANQVYYSVRVVFDGAGSLYRPASPPPVLPQAAPQVALLPEPPVLLPQVAAVLLVLLLPVVLQVVAALQVLLRSPPVALLLLLLQPVPQVALPLAVLLRVVAVPAAAVLLPLPVPQVVVLLPPLVEPLQAVAVPQVALLLPLILQQVGVTVNQPNFCPSTTWYINAITFANSSTTGNAVYGVFVGINNTVYVANQQTNQVVIWFEGSINPDKILSGSLSTPYDLFATPVGDIYVDNGANNHRVDKFSLNSNISISVMSVPYECAGIFVDISNTLYCSALSSHQVVKKWLNNSALTSTIVAGNGTAGSTATTLNSPQGIFVDAKFNLYVADAGNNRIQMFPVGQLTGISLAGASVPGTITLSNPNGVILDGNGYLFITDCSNHRIIGSGPYGFRCLFGCTTTAGSASNQLCYPGMLKFDSYGNLFVADRFNNRVQKFILASNSCSLSYNQPTFCYNSLWYSSASTFASSSTIGTSPYGIFINGINTVYVPNPVSNTILSWPQWSNTSTSNTYSNLSNPYSLFMSITGDIYIDNGYSYGRVDKYIFNTSNRVTVMNVNGSCYGLFIDISNNLYCSLKNLHQVVTLLLNNGTTIPTIAAGNGSAGSLSNMLNSPQGIYVDSNLNLYIADCANNRIQFVQTGQLNGVAVVGNGSSANIILNYPTGIVLDANGYLFIVDSYNHRIVASSYYGFRCIVGCSGGGSSASQLSFPQSMAFDSYGNIYVTDRNNSRVQQFILENNNCSKFQYRPPPLLLLRAAAAVPLLLLPPVRLQAVAVQQAVLPPVPRVALRLVVLLRAVAVPPVALVLVPPVPQAAVLQVALLPRPPPVVPLQVVAVPQVPQPLLLLPQVLQQVAAVPQVPLPPQAVVPQVAPLQAAAALQVLLLLLPPPPLVLQQVAAAPQAVPARAAVVLQVPLLLPPVRLQVAAVLQVALLPRPLLPVPLRAVVVLQVVVQQAAAVLQVALPRPPPAVPQLARLP</sequence>
<dbReference type="Pfam" id="PF01436">
    <property type="entry name" value="NHL"/>
    <property type="match status" value="3"/>
</dbReference>
<feature type="repeat" description="NHL" evidence="2">
    <location>
        <begin position="189"/>
        <end position="224"/>
    </location>
</feature>
<evidence type="ECO:0000313" key="4">
    <source>
        <dbReference type="Proteomes" id="UP000663868"/>
    </source>
</evidence>
<dbReference type="PANTHER" id="PTHR24104:SF25">
    <property type="entry name" value="PROTEIN LIN-41"/>
    <property type="match status" value="1"/>
</dbReference>
<accession>A0A819S989</accession>
<comment type="caution">
    <text evidence="3">The sequence shown here is derived from an EMBL/GenBank/DDBJ whole genome shotgun (WGS) entry which is preliminary data.</text>
</comment>
<evidence type="ECO:0008006" key="5">
    <source>
        <dbReference type="Google" id="ProtNLM"/>
    </source>
</evidence>
<dbReference type="Gene3D" id="2.120.10.30">
    <property type="entry name" value="TolB, C-terminal domain"/>
    <property type="match status" value="6"/>
</dbReference>
<organism evidence="3 4">
    <name type="scientific">Adineta steineri</name>
    <dbReference type="NCBI Taxonomy" id="433720"/>
    <lineage>
        <taxon>Eukaryota</taxon>
        <taxon>Metazoa</taxon>
        <taxon>Spiralia</taxon>
        <taxon>Gnathifera</taxon>
        <taxon>Rotifera</taxon>
        <taxon>Eurotatoria</taxon>
        <taxon>Bdelloidea</taxon>
        <taxon>Adinetida</taxon>
        <taxon>Adinetidae</taxon>
        <taxon>Adineta</taxon>
    </lineage>
</organism>
<gene>
    <name evidence="3" type="ORF">KXQ929_LOCUS31820</name>
</gene>
<dbReference type="SUPFAM" id="SSF101898">
    <property type="entry name" value="NHL repeat"/>
    <property type="match status" value="3"/>
</dbReference>
<dbReference type="EMBL" id="CAJOBB010003729">
    <property type="protein sequence ID" value="CAF4055651.1"/>
    <property type="molecule type" value="Genomic_DNA"/>
</dbReference>
<dbReference type="GO" id="GO:0008270">
    <property type="term" value="F:zinc ion binding"/>
    <property type="evidence" value="ECO:0007669"/>
    <property type="project" value="UniProtKB-KW"/>
</dbReference>
<evidence type="ECO:0000256" key="1">
    <source>
        <dbReference type="ARBA" id="ARBA00022737"/>
    </source>
</evidence>
<dbReference type="Proteomes" id="UP000663868">
    <property type="component" value="Unassembled WGS sequence"/>
</dbReference>
<dbReference type="InterPro" id="IPR001258">
    <property type="entry name" value="NHL_repeat"/>
</dbReference>
<proteinExistence type="predicted"/>
<keyword evidence="1" id="KW-0677">Repeat</keyword>
<name>A0A819S989_9BILA</name>
<dbReference type="CDD" id="cd05819">
    <property type="entry name" value="NHL"/>
    <property type="match status" value="3"/>
</dbReference>
<evidence type="ECO:0000313" key="3">
    <source>
        <dbReference type="EMBL" id="CAF4055651.1"/>
    </source>
</evidence>
<dbReference type="InterPro" id="IPR011042">
    <property type="entry name" value="6-blade_b-propeller_TolB-like"/>
</dbReference>
<protein>
    <recommendedName>
        <fullName evidence="5">NHL repeat containing protein-like protein</fullName>
    </recommendedName>
</protein>
<dbReference type="InterPro" id="IPR050952">
    <property type="entry name" value="TRIM-NHL_E3_ligases"/>
</dbReference>
<feature type="non-terminal residue" evidence="3">
    <location>
        <position position="1"/>
    </location>
</feature>
<dbReference type="PANTHER" id="PTHR24104">
    <property type="entry name" value="E3 UBIQUITIN-PROTEIN LIGASE NHLRC1-RELATED"/>
    <property type="match status" value="1"/>
</dbReference>
<feature type="repeat" description="NHL" evidence="2">
    <location>
        <begin position="700"/>
        <end position="739"/>
    </location>
</feature>